<accession>A0AAD3NT87</accession>
<gene>
    <name evidence="1" type="ORF">SUGI_1501310</name>
</gene>
<organism evidence="1 2">
    <name type="scientific">Cryptomeria japonica</name>
    <name type="common">Japanese cedar</name>
    <name type="synonym">Cupressus japonica</name>
    <dbReference type="NCBI Taxonomy" id="3369"/>
    <lineage>
        <taxon>Eukaryota</taxon>
        <taxon>Viridiplantae</taxon>
        <taxon>Streptophyta</taxon>
        <taxon>Embryophyta</taxon>
        <taxon>Tracheophyta</taxon>
        <taxon>Spermatophyta</taxon>
        <taxon>Pinopsida</taxon>
        <taxon>Pinidae</taxon>
        <taxon>Conifers II</taxon>
        <taxon>Cupressales</taxon>
        <taxon>Cupressaceae</taxon>
        <taxon>Cryptomeria</taxon>
    </lineage>
</organism>
<evidence type="ECO:0000313" key="2">
    <source>
        <dbReference type="Proteomes" id="UP001234787"/>
    </source>
</evidence>
<sequence>MDYSPGYAPGRGLGPDSLGVGGRRLWGALMNAFPPPGGRLVLQSSPTILWGLTLA</sequence>
<dbReference type="EMBL" id="BSEH01000805">
    <property type="protein sequence ID" value="GLJ59286.1"/>
    <property type="molecule type" value="Genomic_DNA"/>
</dbReference>
<dbReference type="AlphaFoldDB" id="A0AAD3NT87"/>
<feature type="non-terminal residue" evidence="1">
    <location>
        <position position="55"/>
    </location>
</feature>
<reference evidence="1" key="1">
    <citation type="submission" date="2022-12" db="EMBL/GenBank/DDBJ databases">
        <title>Chromosome-Level Genome Assembly of Japanese Cedar (Cryptomeriajaponica D. Don).</title>
        <authorList>
            <person name="Fujino T."/>
            <person name="Yamaguchi K."/>
            <person name="Yokoyama T."/>
            <person name="Hamanaka T."/>
            <person name="Harazono Y."/>
            <person name="Kamada H."/>
            <person name="Kobayashi W."/>
            <person name="Ujino-Ihara T."/>
            <person name="Uchiyama K."/>
            <person name="Matsumoto A."/>
            <person name="Izuno A."/>
            <person name="Tsumura Y."/>
            <person name="Toyoda A."/>
            <person name="Shigenobu S."/>
            <person name="Moriguchi Y."/>
            <person name="Ueno S."/>
            <person name="Kasahara M."/>
        </authorList>
    </citation>
    <scope>NUCLEOTIDE SEQUENCE</scope>
</reference>
<protein>
    <submittedName>
        <fullName evidence="1">Uncharacterized protein</fullName>
    </submittedName>
</protein>
<comment type="caution">
    <text evidence="1">The sequence shown here is derived from an EMBL/GenBank/DDBJ whole genome shotgun (WGS) entry which is preliminary data.</text>
</comment>
<keyword evidence="2" id="KW-1185">Reference proteome</keyword>
<proteinExistence type="predicted"/>
<name>A0AAD3NT87_CRYJA</name>
<evidence type="ECO:0000313" key="1">
    <source>
        <dbReference type="EMBL" id="GLJ59286.1"/>
    </source>
</evidence>
<dbReference type="Proteomes" id="UP001234787">
    <property type="component" value="Unassembled WGS sequence"/>
</dbReference>